<protein>
    <submittedName>
        <fullName evidence="7">MscS Mechanosensitive ion channel</fullName>
    </submittedName>
</protein>
<keyword evidence="3 5" id="KW-1133">Transmembrane helix</keyword>
<feature type="domain" description="Mechanosensitive ion channel MscS" evidence="6">
    <location>
        <begin position="112"/>
        <end position="188"/>
    </location>
</feature>
<dbReference type="EMBL" id="CP002117">
    <property type="protein sequence ID" value="ADN35896.1"/>
    <property type="molecule type" value="Genomic_DNA"/>
</dbReference>
<dbReference type="AlphaFoldDB" id="E1RCZ6"/>
<evidence type="ECO:0000313" key="7">
    <source>
        <dbReference type="EMBL" id="ADN35896.1"/>
    </source>
</evidence>
<comment type="subcellular location">
    <subcellularLocation>
        <location evidence="1">Membrane</location>
    </subcellularLocation>
</comment>
<keyword evidence="4 5" id="KW-0472">Membrane</keyword>
<dbReference type="Pfam" id="PF00924">
    <property type="entry name" value="MS_channel_2nd"/>
    <property type="match status" value="1"/>
</dbReference>
<dbReference type="Gene3D" id="2.30.30.60">
    <property type="match status" value="1"/>
</dbReference>
<feature type="transmembrane region" description="Helical" evidence="5">
    <location>
        <begin position="29"/>
        <end position="50"/>
    </location>
</feature>
<evidence type="ECO:0000256" key="2">
    <source>
        <dbReference type="ARBA" id="ARBA00022692"/>
    </source>
</evidence>
<dbReference type="STRING" id="679926.Mpet_1130"/>
<feature type="transmembrane region" description="Helical" evidence="5">
    <location>
        <begin position="71"/>
        <end position="89"/>
    </location>
</feature>
<dbReference type="KEGG" id="mpi:Mpet_1130"/>
<dbReference type="OrthoDB" id="11475at2157"/>
<dbReference type="InterPro" id="IPR023408">
    <property type="entry name" value="MscS_beta-dom_sf"/>
</dbReference>
<dbReference type="GO" id="GO:0055085">
    <property type="term" value="P:transmembrane transport"/>
    <property type="evidence" value="ECO:0007669"/>
    <property type="project" value="InterPro"/>
</dbReference>
<dbReference type="Gene3D" id="1.10.287.1260">
    <property type="match status" value="1"/>
</dbReference>
<evidence type="ECO:0000256" key="4">
    <source>
        <dbReference type="ARBA" id="ARBA00023136"/>
    </source>
</evidence>
<dbReference type="SUPFAM" id="SSF50182">
    <property type="entry name" value="Sm-like ribonucleoproteins"/>
    <property type="match status" value="1"/>
</dbReference>
<proteinExistence type="predicted"/>
<evidence type="ECO:0000256" key="1">
    <source>
        <dbReference type="ARBA" id="ARBA00004370"/>
    </source>
</evidence>
<organism evidence="7 8">
    <name type="scientific">Methanolacinia petrolearia (strain DSM 11571 / OCM 486 / SEBR 4847)</name>
    <name type="common">Methanoplanus petrolearius</name>
    <dbReference type="NCBI Taxonomy" id="679926"/>
    <lineage>
        <taxon>Archaea</taxon>
        <taxon>Methanobacteriati</taxon>
        <taxon>Methanobacteriota</taxon>
        <taxon>Stenosarchaea group</taxon>
        <taxon>Methanomicrobia</taxon>
        <taxon>Methanomicrobiales</taxon>
        <taxon>Methanomicrobiaceae</taxon>
        <taxon>Methanolacinia</taxon>
    </lineage>
</organism>
<dbReference type="eggNOG" id="arCOG01569">
    <property type="taxonomic scope" value="Archaea"/>
</dbReference>
<dbReference type="PANTHER" id="PTHR30566:SF5">
    <property type="entry name" value="MECHANOSENSITIVE ION CHANNEL PROTEIN 1, MITOCHONDRIAL-RELATED"/>
    <property type="match status" value="1"/>
</dbReference>
<feature type="transmembrane region" description="Helical" evidence="5">
    <location>
        <begin position="5"/>
        <end position="23"/>
    </location>
</feature>
<gene>
    <name evidence="7" type="ordered locus">Mpet_1130</name>
</gene>
<sequence length="315" mass="35724">MFRDYVASILLIIGSAVMWILGVSDYGAIFFKLSWSLLCLALVFIFYKIITGNLTKKFIKDSKARYTFKKGILIILLIVLAFAIVQIWVENTESLTISYGIIAAGVAIALQDLFRNFVGGIVIAVSGVYRIGDRVEMGGEFGDVMDIGILNTTMMELKGWVDGEQPTGRLSIIPNSIVISGTIHNYTKDHNFIWDEITIPLTYDSDWKGAITEFLELLKKETGDLSSQADKEIDRLGEKYYLPRKVTEPSIYVRLTDNWIELHLRYVTDSRTRRITQDKLSRMLMDRISGNDRYEIASENIIVVGNHKVQIIDSK</sequence>
<evidence type="ECO:0000313" key="8">
    <source>
        <dbReference type="Proteomes" id="UP000006565"/>
    </source>
</evidence>
<dbReference type="GeneID" id="9743595"/>
<evidence type="ECO:0000256" key="3">
    <source>
        <dbReference type="ARBA" id="ARBA00022989"/>
    </source>
</evidence>
<accession>E1RCZ6</accession>
<name>E1RCZ6_METP4</name>
<keyword evidence="2 5" id="KW-0812">Transmembrane</keyword>
<keyword evidence="8" id="KW-1185">Reference proteome</keyword>
<dbReference type="InterPro" id="IPR010920">
    <property type="entry name" value="LSM_dom_sf"/>
</dbReference>
<reference evidence="7 8" key="1">
    <citation type="journal article" date="2010" name="Stand. Genomic Sci.">
        <title>Complete genome sequence of Methanoplanus petrolearius type strain (SEBR 4847).</title>
        <authorList>
            <person name="Brambilla E."/>
            <person name="Djao O.D."/>
            <person name="Daligault H."/>
            <person name="Lapidus A."/>
            <person name="Lucas S."/>
            <person name="Hammon N."/>
            <person name="Nolan M."/>
            <person name="Tice H."/>
            <person name="Cheng J.F."/>
            <person name="Han C."/>
            <person name="Tapia R."/>
            <person name="Goodwin L."/>
            <person name="Pitluck S."/>
            <person name="Liolios K."/>
            <person name="Ivanova N."/>
            <person name="Mavromatis K."/>
            <person name="Mikhailova N."/>
            <person name="Pati A."/>
            <person name="Chen A."/>
            <person name="Palaniappan K."/>
            <person name="Land M."/>
            <person name="Hauser L."/>
            <person name="Chang Y.J."/>
            <person name="Jeffries C.D."/>
            <person name="Rohde M."/>
            <person name="Spring S."/>
            <person name="Sikorski J."/>
            <person name="Goker M."/>
            <person name="Woyke T."/>
            <person name="Bristow J."/>
            <person name="Eisen J.A."/>
            <person name="Markowitz V."/>
            <person name="Hugenholtz P."/>
            <person name="Kyrpides N.C."/>
            <person name="Klenk H.P."/>
        </authorList>
    </citation>
    <scope>NUCLEOTIDE SEQUENCE [LARGE SCALE GENOMIC DNA]</scope>
    <source>
        <strain evidence="8">DSM 11571 / OCM 486 / SEBR 4847</strain>
    </source>
</reference>
<dbReference type="RefSeq" id="WP_013329074.1">
    <property type="nucleotide sequence ID" value="NC_014507.1"/>
</dbReference>
<evidence type="ECO:0000256" key="5">
    <source>
        <dbReference type="SAM" id="Phobius"/>
    </source>
</evidence>
<evidence type="ECO:0000259" key="6">
    <source>
        <dbReference type="Pfam" id="PF00924"/>
    </source>
</evidence>
<dbReference type="PANTHER" id="PTHR30566">
    <property type="entry name" value="YNAI-RELATED MECHANOSENSITIVE ION CHANNEL"/>
    <property type="match status" value="1"/>
</dbReference>
<dbReference type="Proteomes" id="UP000006565">
    <property type="component" value="Chromosome"/>
</dbReference>
<dbReference type="InterPro" id="IPR006685">
    <property type="entry name" value="MscS_channel_2nd"/>
</dbReference>
<dbReference type="GO" id="GO:0016020">
    <property type="term" value="C:membrane"/>
    <property type="evidence" value="ECO:0007669"/>
    <property type="project" value="UniProtKB-SubCell"/>
</dbReference>
<dbReference type="HOGENOM" id="CLU_066007_1_0_2"/>